<comment type="subcellular location">
    <subcellularLocation>
        <location evidence="2">Cytoplasm</location>
    </subcellularLocation>
    <subcellularLocation>
        <location evidence="1">Nucleus</location>
    </subcellularLocation>
</comment>
<dbReference type="Gene3D" id="6.20.400.10">
    <property type="match status" value="1"/>
</dbReference>
<keyword evidence="11" id="KW-0539">Nucleus</keyword>
<feature type="domain" description="C3H1-type" evidence="14">
    <location>
        <begin position="164"/>
        <end position="201"/>
    </location>
</feature>
<sequence length="348" mass="40649">MPPKAQREKKDKAIEDKTFGLKNKNKSAKVSRYVQEVTKQVQQSGNKKERDLAEQRKKEQDDKKKAEEQRKAELAELFKPIITQQKVPFGVDPKTVLCAYFKAGQCQKGTRCKFSHDLNVERRSVKLDVYTDTRAKEEDGMEGWDQEKLEDAVRQKNTGDNKNKPTDIVCKYFIDAIESRKYGWFWECPNGTKCKYRHALPPGFVLKKKETEEERREREENEKENQITIEDFLETERHNLGTGLIPVTAESFAKWKMERKEKEKREREEQLQSKMEEFKKMKAGMKTGMSFSGKELFDFNPELRGDDDDDADAVDDYTGYYNQSNEEEASEVVVEENLFEDVAGLEDE</sequence>
<dbReference type="FunFam" id="4.10.1000.10:FF:000050">
    <property type="entry name" value="AGAP008634-PA"/>
    <property type="match status" value="1"/>
</dbReference>
<dbReference type="PANTHER" id="PTHR12681">
    <property type="entry name" value="ZINC FINGER-CONTAINING PROTEIN P48ZNF"/>
    <property type="match status" value="1"/>
</dbReference>
<keyword evidence="7" id="KW-0677">Repeat</keyword>
<dbReference type="SMART" id="SM00356">
    <property type="entry name" value="ZnF_C3H1"/>
    <property type="match status" value="2"/>
</dbReference>
<evidence type="ECO:0000256" key="5">
    <source>
        <dbReference type="ARBA" id="ARBA00022490"/>
    </source>
</evidence>
<dbReference type="Pfam" id="PF00642">
    <property type="entry name" value="zf-CCCH"/>
    <property type="match status" value="1"/>
</dbReference>
<keyword evidence="9 12" id="KW-0862">Zinc</keyword>
<gene>
    <name evidence="15" type="ORF">BDEG_27448</name>
</gene>
<evidence type="ECO:0000313" key="15">
    <source>
        <dbReference type="EMBL" id="OAJ44184.1"/>
    </source>
</evidence>
<dbReference type="Proteomes" id="UP000077115">
    <property type="component" value="Unassembled WGS sequence"/>
</dbReference>
<dbReference type="PROSITE" id="PS50103">
    <property type="entry name" value="ZF_C3H1"/>
    <property type="match status" value="2"/>
</dbReference>
<dbReference type="SUPFAM" id="SSF90229">
    <property type="entry name" value="CCCH zinc finger"/>
    <property type="match status" value="1"/>
</dbReference>
<keyword evidence="6 12" id="KW-0479">Metal-binding</keyword>
<evidence type="ECO:0000256" key="13">
    <source>
        <dbReference type="SAM" id="MobiDB-lite"/>
    </source>
</evidence>
<dbReference type="InterPro" id="IPR000571">
    <property type="entry name" value="Znf_CCCH"/>
</dbReference>
<dbReference type="GO" id="GO:0003729">
    <property type="term" value="F:mRNA binding"/>
    <property type="evidence" value="ECO:0007669"/>
    <property type="project" value="TreeGrafter"/>
</dbReference>
<dbReference type="Gene3D" id="4.10.1000.10">
    <property type="entry name" value="Zinc finger, CCCH-type"/>
    <property type="match status" value="1"/>
</dbReference>
<dbReference type="Pfam" id="PF16543">
    <property type="entry name" value="DFRP_C"/>
    <property type="match status" value="1"/>
</dbReference>
<comment type="similarity">
    <text evidence="3">Belongs to the ZC3H15/TMA46 family.</text>
</comment>
<evidence type="ECO:0000313" key="16">
    <source>
        <dbReference type="Proteomes" id="UP000077115"/>
    </source>
</evidence>
<feature type="zinc finger region" description="C3H1-type" evidence="12">
    <location>
        <begin position="164"/>
        <end position="201"/>
    </location>
</feature>
<dbReference type="VEuPathDB" id="FungiDB:BDEG_27448"/>
<keyword evidence="8 12" id="KW-0863">Zinc-finger</keyword>
<dbReference type="GO" id="GO:0008270">
    <property type="term" value="F:zinc ion binding"/>
    <property type="evidence" value="ECO:0007669"/>
    <property type="project" value="UniProtKB-KW"/>
</dbReference>
<evidence type="ECO:0000256" key="2">
    <source>
        <dbReference type="ARBA" id="ARBA00004496"/>
    </source>
</evidence>
<evidence type="ECO:0000256" key="9">
    <source>
        <dbReference type="ARBA" id="ARBA00022833"/>
    </source>
</evidence>
<proteinExistence type="inferred from homology"/>
<evidence type="ECO:0000256" key="1">
    <source>
        <dbReference type="ARBA" id="ARBA00004123"/>
    </source>
</evidence>
<keyword evidence="10" id="KW-0175">Coiled coil</keyword>
<protein>
    <recommendedName>
        <fullName evidence="4">Zinc finger CCCH domain-containing protein 15</fullName>
    </recommendedName>
</protein>
<feature type="region of interest" description="Disordered" evidence="13">
    <location>
        <begin position="1"/>
        <end position="69"/>
    </location>
</feature>
<dbReference type="GO" id="GO:0005634">
    <property type="term" value="C:nucleus"/>
    <property type="evidence" value="ECO:0007669"/>
    <property type="project" value="UniProtKB-SubCell"/>
</dbReference>
<keyword evidence="5" id="KW-0963">Cytoplasm</keyword>
<feature type="compositionally biased region" description="Acidic residues" evidence="13">
    <location>
        <begin position="305"/>
        <end position="315"/>
    </location>
</feature>
<dbReference type="InterPro" id="IPR032378">
    <property type="entry name" value="ZC3H15/TMA46_C"/>
</dbReference>
<feature type="zinc finger region" description="C3H1-type" evidence="12">
    <location>
        <begin position="92"/>
        <end position="119"/>
    </location>
</feature>
<evidence type="ECO:0000259" key="14">
    <source>
        <dbReference type="PROSITE" id="PS50103"/>
    </source>
</evidence>
<dbReference type="GO" id="GO:0005829">
    <property type="term" value="C:cytosol"/>
    <property type="evidence" value="ECO:0007669"/>
    <property type="project" value="TreeGrafter"/>
</dbReference>
<accession>A0A177WX09</accession>
<dbReference type="AlphaFoldDB" id="A0A177WX09"/>
<evidence type="ECO:0000256" key="11">
    <source>
        <dbReference type="ARBA" id="ARBA00023242"/>
    </source>
</evidence>
<evidence type="ECO:0000256" key="6">
    <source>
        <dbReference type="ARBA" id="ARBA00022723"/>
    </source>
</evidence>
<dbReference type="eggNOG" id="KOG1763">
    <property type="taxonomic scope" value="Eukaryota"/>
</dbReference>
<feature type="compositionally biased region" description="Basic and acidic residues" evidence="13">
    <location>
        <begin position="1"/>
        <end position="19"/>
    </location>
</feature>
<evidence type="ECO:0000256" key="8">
    <source>
        <dbReference type="ARBA" id="ARBA00022771"/>
    </source>
</evidence>
<reference evidence="15 16" key="1">
    <citation type="submission" date="2006-10" db="EMBL/GenBank/DDBJ databases">
        <title>The Genome Sequence of Batrachochytrium dendrobatidis JEL423.</title>
        <authorList>
            <consortium name="The Broad Institute Genome Sequencing Platform"/>
            <person name="Birren B."/>
            <person name="Lander E."/>
            <person name="Galagan J."/>
            <person name="Cuomo C."/>
            <person name="Devon K."/>
            <person name="Jaffe D."/>
            <person name="Butler J."/>
            <person name="Alvarez P."/>
            <person name="Gnerre S."/>
            <person name="Grabherr M."/>
            <person name="Kleber M."/>
            <person name="Mauceli E."/>
            <person name="Brockman W."/>
            <person name="Young S."/>
            <person name="LaButti K."/>
            <person name="Sykes S."/>
            <person name="DeCaprio D."/>
            <person name="Crawford M."/>
            <person name="Koehrsen M."/>
            <person name="Engels R."/>
            <person name="Montgomery P."/>
            <person name="Pearson M."/>
            <person name="Howarth C."/>
            <person name="Larson L."/>
            <person name="White J."/>
            <person name="O'Leary S."/>
            <person name="Kodira C."/>
            <person name="Zeng Q."/>
            <person name="Yandava C."/>
            <person name="Alvarado L."/>
            <person name="Longcore J."/>
            <person name="James T."/>
        </authorList>
    </citation>
    <scope>NUCLEOTIDE SEQUENCE [LARGE SCALE GENOMIC DNA]</scope>
    <source>
        <strain evidence="15 16">JEL423</strain>
    </source>
</reference>
<evidence type="ECO:0000256" key="3">
    <source>
        <dbReference type="ARBA" id="ARBA00010043"/>
    </source>
</evidence>
<feature type="compositionally biased region" description="Basic and acidic residues" evidence="13">
    <location>
        <begin position="46"/>
        <end position="69"/>
    </location>
</feature>
<reference evidence="15 16" key="2">
    <citation type="submission" date="2016-05" db="EMBL/GenBank/DDBJ databases">
        <title>Lineage-specific infection strategies underlie the spectrum of fungal disease in amphibians.</title>
        <authorList>
            <person name="Cuomo C.A."/>
            <person name="Farrer R.A."/>
            <person name="James T."/>
            <person name="Longcore J."/>
            <person name="Birren B."/>
        </authorList>
    </citation>
    <scope>NUCLEOTIDE SEQUENCE [LARGE SCALE GENOMIC DNA]</scope>
    <source>
        <strain evidence="15 16">JEL423</strain>
    </source>
</reference>
<dbReference type="STRING" id="403673.A0A177WX09"/>
<feature type="domain" description="C3H1-type" evidence="14">
    <location>
        <begin position="92"/>
        <end position="119"/>
    </location>
</feature>
<organism evidence="15 16">
    <name type="scientific">Batrachochytrium dendrobatidis (strain JEL423)</name>
    <dbReference type="NCBI Taxonomy" id="403673"/>
    <lineage>
        <taxon>Eukaryota</taxon>
        <taxon>Fungi</taxon>
        <taxon>Fungi incertae sedis</taxon>
        <taxon>Chytridiomycota</taxon>
        <taxon>Chytridiomycota incertae sedis</taxon>
        <taxon>Chytridiomycetes</taxon>
        <taxon>Rhizophydiales</taxon>
        <taxon>Rhizophydiales incertae sedis</taxon>
        <taxon>Batrachochytrium</taxon>
    </lineage>
</organism>
<evidence type="ECO:0000256" key="12">
    <source>
        <dbReference type="PROSITE-ProRule" id="PRU00723"/>
    </source>
</evidence>
<dbReference type="PANTHER" id="PTHR12681:SF0">
    <property type="entry name" value="ZINC FINGER CCCH DOMAIN-CONTAINING PROTEIN 15"/>
    <property type="match status" value="1"/>
</dbReference>
<evidence type="ECO:0000256" key="7">
    <source>
        <dbReference type="ARBA" id="ARBA00022737"/>
    </source>
</evidence>
<evidence type="ECO:0000256" key="4">
    <source>
        <dbReference type="ARBA" id="ARBA00015073"/>
    </source>
</evidence>
<evidence type="ECO:0000256" key="10">
    <source>
        <dbReference type="ARBA" id="ARBA00023054"/>
    </source>
</evidence>
<feature type="region of interest" description="Disordered" evidence="13">
    <location>
        <begin position="298"/>
        <end position="317"/>
    </location>
</feature>
<name>A0A177WX09_BATDL</name>
<dbReference type="InterPro" id="IPR036855">
    <property type="entry name" value="Znf_CCCH_sf"/>
</dbReference>
<dbReference type="EMBL" id="DS022311">
    <property type="protein sequence ID" value="OAJ44184.1"/>
    <property type="molecule type" value="Genomic_DNA"/>
</dbReference>
<dbReference type="OrthoDB" id="278280at2759"/>
<dbReference type="GO" id="GO:0002181">
    <property type="term" value="P:cytoplasmic translation"/>
    <property type="evidence" value="ECO:0007669"/>
    <property type="project" value="TreeGrafter"/>
</dbReference>